<accession>A0A0F9AG19</accession>
<gene>
    <name evidence="1" type="ORF">LCGC14_2575430</name>
</gene>
<dbReference type="EMBL" id="LAZR01042860">
    <property type="protein sequence ID" value="KKL08484.1"/>
    <property type="molecule type" value="Genomic_DNA"/>
</dbReference>
<protein>
    <submittedName>
        <fullName evidence="1">Uncharacterized protein</fullName>
    </submittedName>
</protein>
<name>A0A0F9AG19_9ZZZZ</name>
<organism evidence="1">
    <name type="scientific">marine sediment metagenome</name>
    <dbReference type="NCBI Taxonomy" id="412755"/>
    <lineage>
        <taxon>unclassified sequences</taxon>
        <taxon>metagenomes</taxon>
        <taxon>ecological metagenomes</taxon>
    </lineage>
</organism>
<evidence type="ECO:0000313" key="1">
    <source>
        <dbReference type="EMBL" id="KKL08484.1"/>
    </source>
</evidence>
<sequence length="203" mass="21318">MGMPVTLQGKNNADALVDLKATEGGVLWTDVARYYTSRGYGWQVISTSAVASLVLRPSSTSALTLYNNSAKSYVIERVFAHNLVAASNCVSVLWICSHPIGMTAPTGNDITIRNNTSGLSAGTEGVVDTAEGVADNGWFPWGQDSSVVTVTTPGGILEARVYGRIIVPPTAGISVQVVSSVTTGTFTHGLHWFSVPASELTVN</sequence>
<dbReference type="AlphaFoldDB" id="A0A0F9AG19"/>
<reference evidence="1" key="1">
    <citation type="journal article" date="2015" name="Nature">
        <title>Complex archaea that bridge the gap between prokaryotes and eukaryotes.</title>
        <authorList>
            <person name="Spang A."/>
            <person name="Saw J.H."/>
            <person name="Jorgensen S.L."/>
            <person name="Zaremba-Niedzwiedzka K."/>
            <person name="Martijn J."/>
            <person name="Lind A.E."/>
            <person name="van Eijk R."/>
            <person name="Schleper C."/>
            <person name="Guy L."/>
            <person name="Ettema T.J."/>
        </authorList>
    </citation>
    <scope>NUCLEOTIDE SEQUENCE</scope>
</reference>
<proteinExistence type="predicted"/>
<comment type="caution">
    <text evidence="1">The sequence shown here is derived from an EMBL/GenBank/DDBJ whole genome shotgun (WGS) entry which is preliminary data.</text>
</comment>